<keyword evidence="2 3" id="KW-0378">Hydrolase</keyword>
<reference evidence="4" key="1">
    <citation type="submission" date="2017-02" db="EMBL/GenBank/DDBJ databases">
        <authorList>
            <person name="Varghese N."/>
            <person name="Submissions S."/>
        </authorList>
    </citation>
    <scope>NUCLEOTIDE SEQUENCE [LARGE SCALE GENOMIC DNA]</scope>
    <source>
        <strain evidence="4">DSM 22385</strain>
    </source>
</reference>
<name>A0A1T5AYN3_9SPHI</name>
<accession>A0A1T5AYN3</accession>
<evidence type="ECO:0000313" key="3">
    <source>
        <dbReference type="EMBL" id="SKB40095.1"/>
    </source>
</evidence>
<dbReference type="OrthoDB" id="9791529at2"/>
<dbReference type="AlphaFoldDB" id="A0A1T5AYN3"/>
<dbReference type="InterPro" id="IPR050563">
    <property type="entry name" value="4-hydroxybenzoyl-CoA_TE"/>
</dbReference>
<sequence>MRPLAKTLESKVRIQYQDCDPFNHLNNSRYIDYIMAARTEQLVEHYHFNTSEYAYGKNIGWVSAQTQVSYFYPASWMELVTIETRLIQFSESSLLFEGLMWDEHKSKLKAVMWAKLVHFNLETQRSFRHSADLMNLFQEIHDPVEYGNFDERVGGLRRVAAAG</sequence>
<gene>
    <name evidence="3" type="ORF">SAMN05661099_1136</name>
</gene>
<evidence type="ECO:0000313" key="4">
    <source>
        <dbReference type="Proteomes" id="UP000189981"/>
    </source>
</evidence>
<dbReference type="SUPFAM" id="SSF54637">
    <property type="entry name" value="Thioesterase/thiol ester dehydrase-isomerase"/>
    <property type="match status" value="1"/>
</dbReference>
<dbReference type="PANTHER" id="PTHR31793">
    <property type="entry name" value="4-HYDROXYBENZOYL-COA THIOESTERASE FAMILY MEMBER"/>
    <property type="match status" value="1"/>
</dbReference>
<comment type="similarity">
    <text evidence="1">Belongs to the 4-hydroxybenzoyl-CoA thioesterase family.</text>
</comment>
<dbReference type="InterPro" id="IPR029069">
    <property type="entry name" value="HotDog_dom_sf"/>
</dbReference>
<dbReference type="Gene3D" id="3.10.129.10">
    <property type="entry name" value="Hotdog Thioesterase"/>
    <property type="match status" value="1"/>
</dbReference>
<organism evidence="3 4">
    <name type="scientific">Daejeonella lutea</name>
    <dbReference type="NCBI Taxonomy" id="572036"/>
    <lineage>
        <taxon>Bacteria</taxon>
        <taxon>Pseudomonadati</taxon>
        <taxon>Bacteroidota</taxon>
        <taxon>Sphingobacteriia</taxon>
        <taxon>Sphingobacteriales</taxon>
        <taxon>Sphingobacteriaceae</taxon>
        <taxon>Daejeonella</taxon>
    </lineage>
</organism>
<dbReference type="Pfam" id="PF13279">
    <property type="entry name" value="4HBT_2"/>
    <property type="match status" value="1"/>
</dbReference>
<dbReference type="GO" id="GO:0047617">
    <property type="term" value="F:fatty acyl-CoA hydrolase activity"/>
    <property type="evidence" value="ECO:0007669"/>
    <property type="project" value="TreeGrafter"/>
</dbReference>
<evidence type="ECO:0000256" key="2">
    <source>
        <dbReference type="ARBA" id="ARBA00022801"/>
    </source>
</evidence>
<keyword evidence="4" id="KW-1185">Reference proteome</keyword>
<dbReference type="PANTHER" id="PTHR31793:SF27">
    <property type="entry name" value="NOVEL THIOESTERASE SUPERFAMILY DOMAIN AND SAPOSIN A-TYPE DOMAIN CONTAINING PROTEIN (0610012H03RIK)"/>
    <property type="match status" value="1"/>
</dbReference>
<proteinExistence type="inferred from homology"/>
<dbReference type="EMBL" id="FUYR01000001">
    <property type="protein sequence ID" value="SKB40095.1"/>
    <property type="molecule type" value="Genomic_DNA"/>
</dbReference>
<dbReference type="STRING" id="572036.SAMN05661099_1136"/>
<dbReference type="CDD" id="cd00586">
    <property type="entry name" value="4HBT"/>
    <property type="match status" value="1"/>
</dbReference>
<dbReference type="RefSeq" id="WP_079701646.1">
    <property type="nucleotide sequence ID" value="NZ_FUYR01000001.1"/>
</dbReference>
<dbReference type="Proteomes" id="UP000189981">
    <property type="component" value="Unassembled WGS sequence"/>
</dbReference>
<evidence type="ECO:0000256" key="1">
    <source>
        <dbReference type="ARBA" id="ARBA00005953"/>
    </source>
</evidence>
<protein>
    <submittedName>
        <fullName evidence="3">Acyl-CoA thioester hydrolase</fullName>
    </submittedName>
</protein>